<comment type="caution">
    <text evidence="2">The sequence shown here is derived from an EMBL/GenBank/DDBJ whole genome shotgun (WGS) entry which is preliminary data.</text>
</comment>
<feature type="signal peptide" evidence="1">
    <location>
        <begin position="1"/>
        <end position="23"/>
    </location>
</feature>
<dbReference type="AlphaFoldDB" id="A0A0M0KXE1"/>
<reference evidence="3" key="1">
    <citation type="submission" date="2015-08" db="EMBL/GenBank/DDBJ databases">
        <title>Fjat-14210 dsm16467.</title>
        <authorList>
            <person name="Liu B."/>
            <person name="Wang J."/>
            <person name="Zhu Y."/>
            <person name="Liu G."/>
            <person name="Chen Q."/>
            <person name="Chen Z."/>
            <person name="Lan J."/>
            <person name="Che J."/>
            <person name="Ge C."/>
            <person name="Shi H."/>
            <person name="Pan Z."/>
            <person name="Liu X."/>
        </authorList>
    </citation>
    <scope>NUCLEOTIDE SEQUENCE [LARGE SCALE GENOMIC DNA]</scope>
    <source>
        <strain evidence="3">DSM 16467</strain>
    </source>
</reference>
<dbReference type="RefSeq" id="WP_053402394.1">
    <property type="nucleotide sequence ID" value="NZ_LILC01000021.1"/>
</dbReference>
<keyword evidence="1" id="KW-0732">Signal</keyword>
<evidence type="ECO:0000313" key="2">
    <source>
        <dbReference type="EMBL" id="KOO43481.1"/>
    </source>
</evidence>
<feature type="chain" id="PRO_5039442012" description="Lipoprotein" evidence="1">
    <location>
        <begin position="24"/>
        <end position="118"/>
    </location>
</feature>
<sequence length="118" mass="13072">MKKWLLQAIVVLVLLASAGCQQADAIAPEYKGPKLSIAVVGEIPTVHTKKVSFTSVSLDDVSKDLVKASQTFDALFVMKSQFSIADDDQYVPTYRSLTIPTFFIGTEQLYLPFVIEER</sequence>
<evidence type="ECO:0000256" key="1">
    <source>
        <dbReference type="SAM" id="SignalP"/>
    </source>
</evidence>
<keyword evidence="3" id="KW-1185">Reference proteome</keyword>
<dbReference type="EMBL" id="LILC01000021">
    <property type="protein sequence ID" value="KOO43481.1"/>
    <property type="molecule type" value="Genomic_DNA"/>
</dbReference>
<proteinExistence type="predicted"/>
<evidence type="ECO:0008006" key="4">
    <source>
        <dbReference type="Google" id="ProtNLM"/>
    </source>
</evidence>
<evidence type="ECO:0000313" key="3">
    <source>
        <dbReference type="Proteomes" id="UP000037558"/>
    </source>
</evidence>
<dbReference type="OrthoDB" id="2454533at2"/>
<gene>
    <name evidence="2" type="ORF">AMD01_15780</name>
</gene>
<dbReference type="PATRIC" id="fig|284581.3.peg.1162"/>
<accession>A0A0M0KXE1</accession>
<dbReference type="PROSITE" id="PS51257">
    <property type="entry name" value="PROKAR_LIPOPROTEIN"/>
    <property type="match status" value="1"/>
</dbReference>
<organism evidence="2 3">
    <name type="scientific">Priestia koreensis</name>
    <dbReference type="NCBI Taxonomy" id="284581"/>
    <lineage>
        <taxon>Bacteria</taxon>
        <taxon>Bacillati</taxon>
        <taxon>Bacillota</taxon>
        <taxon>Bacilli</taxon>
        <taxon>Bacillales</taxon>
        <taxon>Bacillaceae</taxon>
        <taxon>Priestia</taxon>
    </lineage>
</organism>
<dbReference type="STRING" id="284581.AMD01_15780"/>
<name>A0A0M0KXE1_9BACI</name>
<protein>
    <recommendedName>
        <fullName evidence="4">Lipoprotein</fullName>
    </recommendedName>
</protein>
<dbReference type="Proteomes" id="UP000037558">
    <property type="component" value="Unassembled WGS sequence"/>
</dbReference>